<dbReference type="Pfam" id="PF00078">
    <property type="entry name" value="RVT_1"/>
    <property type="match status" value="1"/>
</dbReference>
<feature type="non-terminal residue" evidence="2">
    <location>
        <position position="1"/>
    </location>
</feature>
<name>U4U4Q7_DENPD</name>
<protein>
    <recommendedName>
        <fullName evidence="1">Reverse transcriptase domain-containing protein</fullName>
    </recommendedName>
</protein>
<evidence type="ECO:0000313" key="2">
    <source>
        <dbReference type="EMBL" id="ERL85586.1"/>
    </source>
</evidence>
<proteinExistence type="predicted"/>
<reference evidence="2 3" key="1">
    <citation type="journal article" date="2013" name="Genome Biol.">
        <title>Draft genome of the mountain pine beetle, Dendroctonus ponderosae Hopkins, a major forest pest.</title>
        <authorList>
            <person name="Keeling C.I."/>
            <person name="Yuen M.M."/>
            <person name="Liao N.Y."/>
            <person name="Docking T.R."/>
            <person name="Chan S.K."/>
            <person name="Taylor G.A."/>
            <person name="Palmquist D.L."/>
            <person name="Jackman S.D."/>
            <person name="Nguyen A."/>
            <person name="Li M."/>
            <person name="Henderson H."/>
            <person name="Janes J.K."/>
            <person name="Zhao Y."/>
            <person name="Pandoh P."/>
            <person name="Moore R."/>
            <person name="Sperling F.A."/>
            <person name="Huber D.P."/>
            <person name="Birol I."/>
            <person name="Jones S.J."/>
            <person name="Bohlmann J."/>
        </authorList>
    </citation>
    <scope>NUCLEOTIDE SEQUENCE</scope>
</reference>
<organism evidence="2 3">
    <name type="scientific">Dendroctonus ponderosae</name>
    <name type="common">Mountain pine beetle</name>
    <dbReference type="NCBI Taxonomy" id="77166"/>
    <lineage>
        <taxon>Eukaryota</taxon>
        <taxon>Metazoa</taxon>
        <taxon>Ecdysozoa</taxon>
        <taxon>Arthropoda</taxon>
        <taxon>Hexapoda</taxon>
        <taxon>Insecta</taxon>
        <taxon>Pterygota</taxon>
        <taxon>Neoptera</taxon>
        <taxon>Endopterygota</taxon>
        <taxon>Coleoptera</taxon>
        <taxon>Polyphaga</taxon>
        <taxon>Cucujiformia</taxon>
        <taxon>Curculionidae</taxon>
        <taxon>Scolytinae</taxon>
        <taxon>Dendroctonus</taxon>
    </lineage>
</organism>
<dbReference type="InterPro" id="IPR043502">
    <property type="entry name" value="DNA/RNA_pol_sf"/>
</dbReference>
<dbReference type="STRING" id="77166.U4U4Q7"/>
<dbReference type="GO" id="GO:0071897">
    <property type="term" value="P:DNA biosynthetic process"/>
    <property type="evidence" value="ECO:0007669"/>
    <property type="project" value="UniProtKB-ARBA"/>
</dbReference>
<dbReference type="InterPro" id="IPR000477">
    <property type="entry name" value="RT_dom"/>
</dbReference>
<evidence type="ECO:0000259" key="1">
    <source>
        <dbReference type="Pfam" id="PF00078"/>
    </source>
</evidence>
<dbReference type="AlphaFoldDB" id="U4U4Q7"/>
<accession>U4U4Q7</accession>
<feature type="non-terminal residue" evidence="2">
    <location>
        <position position="163"/>
    </location>
</feature>
<dbReference type="EMBL" id="KB631722">
    <property type="protein sequence ID" value="ERL85586.1"/>
    <property type="molecule type" value="Genomic_DNA"/>
</dbReference>
<evidence type="ECO:0000313" key="3">
    <source>
        <dbReference type="Proteomes" id="UP000030742"/>
    </source>
</evidence>
<gene>
    <name evidence="2" type="ORF">D910_03005</name>
</gene>
<sequence length="163" mass="18520">AIYTPIFEHLIIDEQHGLCRGKSTVTNLSVYSEGLLNVMVSHEQIDAVYTDFSKAFDRVPHKILIFKMKALGLGDNLCQWLESNLLNRTQTIILNNQHKSKKYSVTSGWTSLPLIFNCYFNDTCVNVKYCKFLLFADDLKLYSGITCTDDCLNVQADLNALNN</sequence>
<feature type="domain" description="Reverse transcriptase" evidence="1">
    <location>
        <begin position="11"/>
        <end position="144"/>
    </location>
</feature>
<dbReference type="PANTHER" id="PTHR33332">
    <property type="entry name" value="REVERSE TRANSCRIPTASE DOMAIN-CONTAINING PROTEIN"/>
    <property type="match status" value="1"/>
</dbReference>
<dbReference type="Proteomes" id="UP000030742">
    <property type="component" value="Unassembled WGS sequence"/>
</dbReference>
<dbReference type="SUPFAM" id="SSF56672">
    <property type="entry name" value="DNA/RNA polymerases"/>
    <property type="match status" value="1"/>
</dbReference>